<comment type="caution">
    <text evidence="2">The sequence shown here is derived from an EMBL/GenBank/DDBJ whole genome shotgun (WGS) entry which is preliminary data.</text>
</comment>
<name>A0A3M8B6V0_9BACL</name>
<reference evidence="2 3" key="1">
    <citation type="submission" date="2018-10" db="EMBL/GenBank/DDBJ databases">
        <title>Phylogenomics of Brevibacillus.</title>
        <authorList>
            <person name="Dunlap C."/>
        </authorList>
    </citation>
    <scope>NUCLEOTIDE SEQUENCE [LARGE SCALE GENOMIC DNA]</scope>
    <source>
        <strain evidence="2 3">DSM 100115</strain>
    </source>
</reference>
<dbReference type="InterPro" id="IPR056937">
    <property type="entry name" value="YqbQ/XkdQ"/>
</dbReference>
<organism evidence="2 3">
    <name type="scientific">Brevibacillus gelatini</name>
    <dbReference type="NCBI Taxonomy" id="1655277"/>
    <lineage>
        <taxon>Bacteria</taxon>
        <taxon>Bacillati</taxon>
        <taxon>Bacillota</taxon>
        <taxon>Bacilli</taxon>
        <taxon>Bacillales</taxon>
        <taxon>Paenibacillaceae</taxon>
        <taxon>Brevibacillus</taxon>
    </lineage>
</organism>
<sequence>MKVIYGKEQTRYDLSLAVTELSWSSSRGQIAQQAELKIKEAPPLQTAGFLMLFSGEQLKEAQQFFHGPLVRLERDDRTGDLSATAYELGWYLQKNEISRTRLNGDAGTELSRIIKAAGVNFSCPPFGFAVKERVFPQSYTSLFTSLTEQAYEKTGIRYFVQYQRDKLTVLPEGKNSIVPMFKASMLASSSTGESIEDVYTVVTVERYRGDQVVSSATKANESLVKQIGRMQKVIDAGEDKNVAALAAKQLAELSKIPRTRSITVRHEDEQAARLRAGWLVKIMEKNNQTITDWIVTSCQAHWKGGQYTMDLQLERRT</sequence>
<feature type="domain" description="YqbQ/XkdQ" evidence="1">
    <location>
        <begin position="22"/>
        <end position="314"/>
    </location>
</feature>
<dbReference type="RefSeq" id="WP_122903741.1">
    <property type="nucleotide sequence ID" value="NZ_RHHS01000014.1"/>
</dbReference>
<dbReference type="EMBL" id="RHHS01000014">
    <property type="protein sequence ID" value="RNB59184.1"/>
    <property type="molecule type" value="Genomic_DNA"/>
</dbReference>
<evidence type="ECO:0000313" key="3">
    <source>
        <dbReference type="Proteomes" id="UP000268829"/>
    </source>
</evidence>
<proteinExistence type="predicted"/>
<dbReference type="OrthoDB" id="2530606at2"/>
<evidence type="ECO:0000259" key="1">
    <source>
        <dbReference type="Pfam" id="PF24032"/>
    </source>
</evidence>
<dbReference type="Pfam" id="PF24032">
    <property type="entry name" value="YQBQ"/>
    <property type="match status" value="1"/>
</dbReference>
<accession>A0A3M8B6V0</accession>
<dbReference type="AlphaFoldDB" id="A0A3M8B6V0"/>
<dbReference type="Proteomes" id="UP000268829">
    <property type="component" value="Unassembled WGS sequence"/>
</dbReference>
<evidence type="ECO:0000313" key="2">
    <source>
        <dbReference type="EMBL" id="RNB59184.1"/>
    </source>
</evidence>
<keyword evidence="3" id="KW-1185">Reference proteome</keyword>
<protein>
    <recommendedName>
        <fullName evidence="1">YqbQ/XkdQ domain-containing protein</fullName>
    </recommendedName>
</protein>
<gene>
    <name evidence="2" type="ORF">EDM57_05365</name>
</gene>